<dbReference type="PROSITE" id="PS51685">
    <property type="entry name" value="SAM_MT_ERG6_SMT"/>
    <property type="match status" value="1"/>
</dbReference>
<gene>
    <name evidence="9" type="ORF">CIMG_06139</name>
</gene>
<dbReference type="GeneID" id="4561486"/>
<dbReference type="InParanoid" id="J3K7I3"/>
<evidence type="ECO:0000256" key="6">
    <source>
        <dbReference type="RuleBase" id="RU362025"/>
    </source>
</evidence>
<dbReference type="GO" id="GO:0003838">
    <property type="term" value="F:sterol 24-C-methyltransferase activity"/>
    <property type="evidence" value="ECO:0007669"/>
    <property type="project" value="TreeGrafter"/>
</dbReference>
<dbReference type="GO" id="GO:0032259">
    <property type="term" value="P:methylation"/>
    <property type="evidence" value="ECO:0007669"/>
    <property type="project" value="UniProtKB-KW"/>
</dbReference>
<dbReference type="AlphaFoldDB" id="J3K7I3"/>
<reference evidence="10" key="2">
    <citation type="journal article" date="2010" name="Genome Res.">
        <title>Population genomic sequencing of Coccidioides fungi reveals recent hybridization and transposon control.</title>
        <authorList>
            <person name="Neafsey D.E."/>
            <person name="Barker B.M."/>
            <person name="Sharpton T.J."/>
            <person name="Stajich J.E."/>
            <person name="Park D.J."/>
            <person name="Whiston E."/>
            <person name="Hung C.-Y."/>
            <person name="McMahan C."/>
            <person name="White J."/>
            <person name="Sykes S."/>
            <person name="Heiman D."/>
            <person name="Young S."/>
            <person name="Zeng Q."/>
            <person name="Abouelleil A."/>
            <person name="Aftuck L."/>
            <person name="Bessette D."/>
            <person name="Brown A."/>
            <person name="FitzGerald M."/>
            <person name="Lui A."/>
            <person name="Macdonald J.P."/>
            <person name="Priest M."/>
            <person name="Orbach M.J."/>
            <person name="Galgiani J.N."/>
            <person name="Kirkland T.N."/>
            <person name="Cole G.T."/>
            <person name="Birren B.W."/>
            <person name="Henn M.R."/>
            <person name="Taylor J.W."/>
            <person name="Rounsley S.D."/>
        </authorList>
    </citation>
    <scope>GENOME REANNOTATION</scope>
    <source>
        <strain evidence="10">RS</strain>
    </source>
</reference>
<protein>
    <recommendedName>
        <fullName evidence="6">Sterol 24-C-methyltransferase</fullName>
        <ecNumber evidence="6">2.1.1.-</ecNumber>
    </recommendedName>
    <alternativeName>
        <fullName evidence="6">Delta(24)-sterol C-methyltransferase</fullName>
    </alternativeName>
</protein>
<keyword evidence="2 5" id="KW-0808">Transferase</keyword>
<evidence type="ECO:0000313" key="9">
    <source>
        <dbReference type="EMBL" id="EAS30660.3"/>
    </source>
</evidence>
<name>J3K7I3_COCIM</name>
<accession>J3K7I3</accession>
<dbReference type="GO" id="GO:0005783">
    <property type="term" value="C:endoplasmic reticulum"/>
    <property type="evidence" value="ECO:0007669"/>
    <property type="project" value="TreeGrafter"/>
</dbReference>
<keyword evidence="6" id="KW-0443">Lipid metabolism</keyword>
<dbReference type="Pfam" id="PF08498">
    <property type="entry name" value="Sterol_MT_C"/>
    <property type="match status" value="1"/>
</dbReference>
<feature type="domain" description="SAM-dependent methyltransferase Erg6/SMT-type" evidence="8">
    <location>
        <begin position="83"/>
        <end position="378"/>
    </location>
</feature>
<dbReference type="VEuPathDB" id="FungiDB:CIMG_06139"/>
<organism evidence="9 10">
    <name type="scientific">Coccidioides immitis (strain RS)</name>
    <name type="common">Valley fever fungus</name>
    <dbReference type="NCBI Taxonomy" id="246410"/>
    <lineage>
        <taxon>Eukaryota</taxon>
        <taxon>Fungi</taxon>
        <taxon>Dikarya</taxon>
        <taxon>Ascomycota</taxon>
        <taxon>Pezizomycotina</taxon>
        <taxon>Eurotiomycetes</taxon>
        <taxon>Eurotiomycetidae</taxon>
        <taxon>Onygenales</taxon>
        <taxon>Onygenaceae</taxon>
        <taxon>Coccidioides</taxon>
    </lineage>
</organism>
<keyword evidence="10" id="KW-1185">Reference proteome</keyword>
<evidence type="ECO:0000256" key="7">
    <source>
        <dbReference type="SAM" id="MobiDB-lite"/>
    </source>
</evidence>
<keyword evidence="6" id="KW-1207">Sterol metabolism</keyword>
<keyword evidence="1 5" id="KW-0489">Methyltransferase</keyword>
<keyword evidence="6" id="KW-0752">Steroid biosynthesis</keyword>
<dbReference type="PANTHER" id="PTHR44068">
    <property type="entry name" value="ZGC:194242"/>
    <property type="match status" value="1"/>
</dbReference>
<dbReference type="PANTHER" id="PTHR44068:SF1">
    <property type="entry name" value="HYPOTHETICAL LOC100005854"/>
    <property type="match status" value="1"/>
</dbReference>
<dbReference type="KEGG" id="cim:CIMG_06139"/>
<evidence type="ECO:0000256" key="1">
    <source>
        <dbReference type="ARBA" id="ARBA00022603"/>
    </source>
</evidence>
<comment type="similarity">
    <text evidence="4 5 6">Belongs to the class I-like SAM-binding methyltransferase superfamily. Erg6/SMT family.</text>
</comment>
<dbReference type="RefSeq" id="XP_001242243.2">
    <property type="nucleotide sequence ID" value="XM_001242242.2"/>
</dbReference>
<dbReference type="InterPro" id="IPR013705">
    <property type="entry name" value="Sterol_MeTrfase_C"/>
</dbReference>
<dbReference type="OrthoDB" id="540004at2759"/>
<dbReference type="SUPFAM" id="SSF53335">
    <property type="entry name" value="S-adenosyl-L-methionine-dependent methyltransferases"/>
    <property type="match status" value="1"/>
</dbReference>
<dbReference type="Pfam" id="PF08241">
    <property type="entry name" value="Methyltransf_11"/>
    <property type="match status" value="1"/>
</dbReference>
<dbReference type="InterPro" id="IPR029063">
    <property type="entry name" value="SAM-dependent_MTases_sf"/>
</dbReference>
<evidence type="ECO:0000313" key="10">
    <source>
        <dbReference type="Proteomes" id="UP000001261"/>
    </source>
</evidence>
<dbReference type="EMBL" id="GG704912">
    <property type="protein sequence ID" value="EAS30660.3"/>
    <property type="molecule type" value="Genomic_DNA"/>
</dbReference>
<dbReference type="InterPro" id="IPR030384">
    <property type="entry name" value="MeTrfase_SMT"/>
</dbReference>
<feature type="region of interest" description="Disordered" evidence="7">
    <location>
        <begin position="1"/>
        <end position="22"/>
    </location>
</feature>
<dbReference type="GO" id="GO:0006696">
    <property type="term" value="P:ergosterol biosynthetic process"/>
    <property type="evidence" value="ECO:0007669"/>
    <property type="project" value="TreeGrafter"/>
</dbReference>
<sequence>MPSLPSQDREEDRFTPAVEPMHAKSAEERNAFLSMLRKDSKSHREITDGYLNFWQADGGKARDDTEDERDGRMSKYMSLVNSYYDLATDIYEEAWAQSFHLCRFAIGEPLQQALARHEHYLAYRINLSPDMHVLDVGCGVGRPAREMATFTGCNVVGLNNNGYQIQRAKAHAERERLSHKVSFVKGDFMHLEFPENSFDAAYAIEATVHAPSLQGVYEQIYRVLKPGGTFGVYEWVMTDKYDDSDSRHRAIRLGIERGNGIVSMKTRKHAVDAIRSVGFVLDYEEDLAVYPDEIPWYAPLAGEFRSGGTLWERLTALRLTWMGRMAMSRLLGVLEGIRLAPPGTVETMNELSQGAEALVSGGREGLFTPMYLMVAKKPLQGKT</sequence>
<dbReference type="EC" id="2.1.1.-" evidence="6"/>
<dbReference type="Proteomes" id="UP000001261">
    <property type="component" value="Unassembled WGS sequence"/>
</dbReference>
<evidence type="ECO:0000256" key="4">
    <source>
        <dbReference type="ARBA" id="ARBA00038188"/>
    </source>
</evidence>
<reference evidence="10" key="1">
    <citation type="journal article" date="2009" name="Genome Res.">
        <title>Comparative genomic analyses of the human fungal pathogens Coccidioides and their relatives.</title>
        <authorList>
            <person name="Sharpton T.J."/>
            <person name="Stajich J.E."/>
            <person name="Rounsley S.D."/>
            <person name="Gardner M.J."/>
            <person name="Wortman J.R."/>
            <person name="Jordar V.S."/>
            <person name="Maiti R."/>
            <person name="Kodira C.D."/>
            <person name="Neafsey D.E."/>
            <person name="Zeng Q."/>
            <person name="Hung C.-Y."/>
            <person name="McMahan C."/>
            <person name="Muszewska A."/>
            <person name="Grynberg M."/>
            <person name="Mandel M.A."/>
            <person name="Kellner E.M."/>
            <person name="Barker B.M."/>
            <person name="Galgiani J.N."/>
            <person name="Orbach M.J."/>
            <person name="Kirkland T.N."/>
            <person name="Cole G.T."/>
            <person name="Henn M.R."/>
            <person name="Birren B.W."/>
            <person name="Taylor J.W."/>
        </authorList>
    </citation>
    <scope>NUCLEOTIDE SEQUENCE [LARGE SCALE GENOMIC DNA]</scope>
    <source>
        <strain evidence="10">RS</strain>
    </source>
</reference>
<dbReference type="OMA" id="NGIATMM"/>
<proteinExistence type="inferred from homology"/>
<evidence type="ECO:0000256" key="5">
    <source>
        <dbReference type="PROSITE-ProRule" id="PRU01022"/>
    </source>
</evidence>
<comment type="pathway">
    <text evidence="6">Steroid metabolism.</text>
</comment>
<dbReference type="CDD" id="cd02440">
    <property type="entry name" value="AdoMet_MTases"/>
    <property type="match status" value="1"/>
</dbReference>
<keyword evidence="6" id="KW-0444">Lipid biosynthesis</keyword>
<dbReference type="InterPro" id="IPR050447">
    <property type="entry name" value="Erg6_SMT_methyltransf"/>
</dbReference>
<dbReference type="STRING" id="246410.J3K7I3"/>
<evidence type="ECO:0000256" key="2">
    <source>
        <dbReference type="ARBA" id="ARBA00022679"/>
    </source>
</evidence>
<evidence type="ECO:0000256" key="3">
    <source>
        <dbReference type="ARBA" id="ARBA00022691"/>
    </source>
</evidence>
<keyword evidence="6" id="KW-0753">Steroid metabolism</keyword>
<evidence type="ECO:0000259" key="8">
    <source>
        <dbReference type="PROSITE" id="PS51685"/>
    </source>
</evidence>
<dbReference type="Gene3D" id="3.40.50.150">
    <property type="entry name" value="Vaccinia Virus protein VP39"/>
    <property type="match status" value="1"/>
</dbReference>
<keyword evidence="3 5" id="KW-0949">S-adenosyl-L-methionine</keyword>
<keyword evidence="6" id="KW-0756">Sterol biosynthesis</keyword>
<dbReference type="InterPro" id="IPR013216">
    <property type="entry name" value="Methyltransf_11"/>
</dbReference>
<comment type="function">
    <text evidence="6">Catalyzes the transfer of methyl groups from S-adenosyl-methionine to the C-24 of sterols.</text>
</comment>